<protein>
    <submittedName>
        <fullName evidence="1">Uncharacterized protein</fullName>
    </submittedName>
</protein>
<dbReference type="AlphaFoldDB" id="A0A8H7V4J9"/>
<dbReference type="EMBL" id="JAEPRC010000292">
    <property type="protein sequence ID" value="KAG2201159.1"/>
    <property type="molecule type" value="Genomic_DNA"/>
</dbReference>
<dbReference type="PANTHER" id="PTHR46579">
    <property type="entry name" value="F5/8 TYPE C DOMAIN-CONTAINING PROTEIN-RELATED"/>
    <property type="match status" value="1"/>
</dbReference>
<dbReference type="PANTHER" id="PTHR46579:SF1">
    <property type="entry name" value="F5_8 TYPE C DOMAIN-CONTAINING PROTEIN"/>
    <property type="match status" value="1"/>
</dbReference>
<evidence type="ECO:0000313" key="2">
    <source>
        <dbReference type="Proteomes" id="UP000650833"/>
    </source>
</evidence>
<keyword evidence="2" id="KW-1185">Reference proteome</keyword>
<dbReference type="Proteomes" id="UP000650833">
    <property type="component" value="Unassembled WGS sequence"/>
</dbReference>
<comment type="caution">
    <text evidence="1">The sequence shown here is derived from an EMBL/GenBank/DDBJ whole genome shotgun (WGS) entry which is preliminary data.</text>
</comment>
<dbReference type="InterPro" id="IPR004242">
    <property type="entry name" value="Transposase_21"/>
</dbReference>
<proteinExistence type="predicted"/>
<reference evidence="1" key="1">
    <citation type="submission" date="2020-12" db="EMBL/GenBank/DDBJ databases">
        <title>Metabolic potential, ecology and presence of endohyphal bacteria is reflected in genomic diversity of Mucoromycotina.</title>
        <authorList>
            <person name="Muszewska A."/>
            <person name="Okrasinska A."/>
            <person name="Steczkiewicz K."/>
            <person name="Drgas O."/>
            <person name="Orlowska M."/>
            <person name="Perlinska-Lenart U."/>
            <person name="Aleksandrzak-Piekarczyk T."/>
            <person name="Szatraj K."/>
            <person name="Zielenkiewicz U."/>
            <person name="Pilsyk S."/>
            <person name="Malc E."/>
            <person name="Mieczkowski P."/>
            <person name="Kruszewska J.S."/>
            <person name="Biernat P."/>
            <person name="Pawlowska J."/>
        </authorList>
    </citation>
    <scope>NUCLEOTIDE SEQUENCE</scope>
    <source>
        <strain evidence="1">CBS 226.32</strain>
    </source>
</reference>
<gene>
    <name evidence="1" type="ORF">INT46_007626</name>
</gene>
<evidence type="ECO:0000313" key="1">
    <source>
        <dbReference type="EMBL" id="KAG2201159.1"/>
    </source>
</evidence>
<accession>A0A8H7V4J9</accession>
<dbReference type="Pfam" id="PF02992">
    <property type="entry name" value="Transposase_21"/>
    <property type="match status" value="1"/>
</dbReference>
<name>A0A8H7V4J9_9FUNG</name>
<dbReference type="OrthoDB" id="2285485at2759"/>
<sequence length="679" mass="76926">MPKLSRNAQKYYCEMGCKLAFGTVRQRLNHYRYCRNSQSIRQPAAQQSNKTIDSYDSIFMSYNEQAEPLKYNICSSEANIFTKSELFSMVFQDITNTYSIPREATREIVRLFKSMLEDNLLSNNVPLENASCELKYSETLSNIMERETPIKPIKHEVCINGCMLYPKDDLAITKCQNKDCNELQYTSEGTIRCEMKMLPIGQQMAAMSANPTTRKLMKYRSQYKFQGGVYEDYFDGDAYKELKNQGLFAGEHDIALAMFVDGFTSTKSSQNSKLNIVHFVNLNFPPEVRYQENFTFQVAIIPGPNNPKSLLHTFLRPIIDELKKLSTSGMVVSVEGDKVCRAKVHLVMATGDLPASTDLAHHMTFAAKYGCGICQIKTTKVGNHVCFLGESNNISIRTKSQFVNPAVENNIGIRSAPIFCELPSFNGPAYFGLEEMHLFGQGLGKTLFDLVTISLKKSYNSSLKLIESDPELFPFYIEKQNLIEIGMLIENSKTTVPVSFNSNGQSCLKNLRQLKSILKNGVLFLKQEVERENIGSGVLKPTQHYLLHVEYMIQQNGPLRASSARSMERTIGKYKKLVKSKSSVGENAGNVLIRLANRFYISNLPWSISETVNLLAERPYDENSYENHPENSCQLWEPFFKYSMSSLPFGIDASKCVKPLKIFTSGIYQLALPAFFRQL</sequence>
<organism evidence="1 2">
    <name type="scientific">Mucor plumbeus</name>
    <dbReference type="NCBI Taxonomy" id="97098"/>
    <lineage>
        <taxon>Eukaryota</taxon>
        <taxon>Fungi</taxon>
        <taxon>Fungi incertae sedis</taxon>
        <taxon>Mucoromycota</taxon>
        <taxon>Mucoromycotina</taxon>
        <taxon>Mucoromycetes</taxon>
        <taxon>Mucorales</taxon>
        <taxon>Mucorineae</taxon>
        <taxon>Mucoraceae</taxon>
        <taxon>Mucor</taxon>
    </lineage>
</organism>